<name>A0A8K0ADD3_BRALA</name>
<dbReference type="OrthoDB" id="10045458at2759"/>
<reference evidence="2" key="1">
    <citation type="submission" date="2022-01" db="EMBL/GenBank/DDBJ databases">
        <authorList>
            <person name="Braso-Vives M."/>
        </authorList>
    </citation>
    <scope>NUCLEOTIDE SEQUENCE</scope>
</reference>
<evidence type="ECO:0000313" key="2">
    <source>
        <dbReference type="EMBL" id="CAH1272673.1"/>
    </source>
</evidence>
<accession>A0A8K0ADD3</accession>
<dbReference type="AlphaFoldDB" id="A0A8K0ADD3"/>
<dbReference type="Proteomes" id="UP000838412">
    <property type="component" value="Chromosome 8"/>
</dbReference>
<dbReference type="EMBL" id="OV696693">
    <property type="protein sequence ID" value="CAH1272673.1"/>
    <property type="molecule type" value="Genomic_DNA"/>
</dbReference>
<feature type="chain" id="PRO_5035457476" evidence="1">
    <location>
        <begin position="22"/>
        <end position="133"/>
    </location>
</feature>
<dbReference type="CDD" id="cd00117">
    <property type="entry name" value="TFP"/>
    <property type="match status" value="1"/>
</dbReference>
<evidence type="ECO:0000313" key="3">
    <source>
        <dbReference type="Proteomes" id="UP000838412"/>
    </source>
</evidence>
<keyword evidence="1" id="KW-0732">Signal</keyword>
<proteinExistence type="predicted"/>
<protein>
    <submittedName>
        <fullName evidence="2">Hypp4913 protein</fullName>
    </submittedName>
</protein>
<keyword evidence="3" id="KW-1185">Reference proteome</keyword>
<organism evidence="2 3">
    <name type="scientific">Branchiostoma lanceolatum</name>
    <name type="common">Common lancelet</name>
    <name type="synonym">Amphioxus lanceolatum</name>
    <dbReference type="NCBI Taxonomy" id="7740"/>
    <lineage>
        <taxon>Eukaryota</taxon>
        <taxon>Metazoa</taxon>
        <taxon>Chordata</taxon>
        <taxon>Cephalochordata</taxon>
        <taxon>Leptocardii</taxon>
        <taxon>Amphioxiformes</taxon>
        <taxon>Branchiostomatidae</taxon>
        <taxon>Branchiostoma</taxon>
    </lineage>
</organism>
<gene>
    <name evidence="2" type="primary">Hypp4913</name>
    <name evidence="2" type="ORF">BLAG_LOCUS24256</name>
</gene>
<feature type="signal peptide" evidence="1">
    <location>
        <begin position="1"/>
        <end position="21"/>
    </location>
</feature>
<evidence type="ECO:0000256" key="1">
    <source>
        <dbReference type="SAM" id="SignalP"/>
    </source>
</evidence>
<sequence>MKGLVFVVAFALACCITTCGALKCPRCTLSDSRAACLQQSQVTCSGSNTYCLATRTKAPVIGEKWNNLCATKAQCDAGRAANSRVCKPKEDTSNCIYCCNTDGCVGAASAARVSIVTIATAALAVLLKNAAGF</sequence>